<dbReference type="Pfam" id="PF05901">
    <property type="entry name" value="Excalibur"/>
    <property type="match status" value="1"/>
</dbReference>
<feature type="chain" id="PRO_5045889341" evidence="1">
    <location>
        <begin position="28"/>
        <end position="93"/>
    </location>
</feature>
<dbReference type="SMART" id="SM00894">
    <property type="entry name" value="Excalibur"/>
    <property type="match status" value="1"/>
</dbReference>
<keyword evidence="4" id="KW-1185">Reference proteome</keyword>
<keyword evidence="1" id="KW-0732">Signal</keyword>
<dbReference type="InterPro" id="IPR008613">
    <property type="entry name" value="Excalibur_Ca-bd_domain"/>
</dbReference>
<proteinExistence type="predicted"/>
<protein>
    <submittedName>
        <fullName evidence="3">Excalibur calcium-binding domain-containing protein</fullName>
    </submittedName>
</protein>
<evidence type="ECO:0000313" key="4">
    <source>
        <dbReference type="Proteomes" id="UP001596189"/>
    </source>
</evidence>
<feature type="signal peptide" evidence="1">
    <location>
        <begin position="1"/>
        <end position="27"/>
    </location>
</feature>
<gene>
    <name evidence="3" type="ORF">ACFQDO_10885</name>
</gene>
<sequence length="93" mass="9825">MRSLRPAAATLATVGLLVAGTALPAQAAVPAKWKNCTAVNKTYKHGVGKVKAKDKTSGKPVTTFKRSDSLYQAAIKANKGLDRDKDGIACEKR</sequence>
<reference evidence="4" key="1">
    <citation type="journal article" date="2019" name="Int. J. Syst. Evol. Microbiol.">
        <title>The Global Catalogue of Microorganisms (GCM) 10K type strain sequencing project: providing services to taxonomists for standard genome sequencing and annotation.</title>
        <authorList>
            <consortium name="The Broad Institute Genomics Platform"/>
            <consortium name="The Broad Institute Genome Sequencing Center for Infectious Disease"/>
            <person name="Wu L."/>
            <person name="Ma J."/>
        </authorList>
    </citation>
    <scope>NUCLEOTIDE SEQUENCE [LARGE SCALE GENOMIC DNA]</scope>
    <source>
        <strain evidence="4">KACC 14249</strain>
    </source>
</reference>
<feature type="domain" description="Excalibur calcium-binding" evidence="2">
    <location>
        <begin position="32"/>
        <end position="91"/>
    </location>
</feature>
<evidence type="ECO:0000313" key="3">
    <source>
        <dbReference type="EMBL" id="MFC6007634.1"/>
    </source>
</evidence>
<dbReference type="Proteomes" id="UP001596189">
    <property type="component" value="Unassembled WGS sequence"/>
</dbReference>
<organism evidence="3 4">
    <name type="scientific">Angustibacter luteus</name>
    <dbReference type="NCBI Taxonomy" id="658456"/>
    <lineage>
        <taxon>Bacteria</taxon>
        <taxon>Bacillati</taxon>
        <taxon>Actinomycetota</taxon>
        <taxon>Actinomycetes</taxon>
        <taxon>Kineosporiales</taxon>
        <taxon>Kineosporiaceae</taxon>
    </lineage>
</organism>
<comment type="caution">
    <text evidence="3">The sequence shown here is derived from an EMBL/GenBank/DDBJ whole genome shotgun (WGS) entry which is preliminary data.</text>
</comment>
<dbReference type="RefSeq" id="WP_345715685.1">
    <property type="nucleotide sequence ID" value="NZ_BAABFP010000002.1"/>
</dbReference>
<accession>A0ABW1JE94</accession>
<evidence type="ECO:0000256" key="1">
    <source>
        <dbReference type="SAM" id="SignalP"/>
    </source>
</evidence>
<evidence type="ECO:0000259" key="2">
    <source>
        <dbReference type="SMART" id="SM00894"/>
    </source>
</evidence>
<dbReference type="EMBL" id="JBHSRD010000004">
    <property type="protein sequence ID" value="MFC6007634.1"/>
    <property type="molecule type" value="Genomic_DNA"/>
</dbReference>
<name>A0ABW1JE94_9ACTN</name>